<accession>A0A1G2HK72</accession>
<evidence type="ECO:0000256" key="8">
    <source>
        <dbReference type="ARBA" id="ARBA00022777"/>
    </source>
</evidence>
<comment type="caution">
    <text evidence="12">The sequence shown here is derived from an EMBL/GenBank/DDBJ whole genome shotgun (WGS) entry which is preliminary data.</text>
</comment>
<dbReference type="InterPro" id="IPR015911">
    <property type="entry name" value="Phosphoglycerate_kinase_CS"/>
</dbReference>
<dbReference type="Proteomes" id="UP000177190">
    <property type="component" value="Unassembled WGS sequence"/>
</dbReference>
<sequence>MFKILKNFNVVGKRVLVRCDFNVPLTITGEIADDFRIAQSLPTIKYLIDAKAKIILMSHLDPENTKIVSLKFNLNKVAERLSEYLKMPVAKADDCIGPEVESKSNLLQAGDILLLENLRFHKEETEGDLEFARKLSYLGDIYVNDAFSVCHRNHASISGILQYMTSCMGLLMEKEIENLNKILFNPQKPMIALIGGKKVETKAAVIEKISGIADFVIISGLIKKEAIEKNIQFSHSEKIIGPADNLASLDIDEKTVEMFCKKIRQAKTILWNGPFGRFEDKNYEKGTLALAEAIIETDVFSVVGGGETIEFLNKKGIIKKFSWVSTGGGAMLSYLAGEKLPGLQALENF</sequence>
<evidence type="ECO:0000256" key="10">
    <source>
        <dbReference type="PIRSR" id="PIRSR000724-2"/>
    </source>
</evidence>
<evidence type="ECO:0000256" key="5">
    <source>
        <dbReference type="ARBA" id="ARBA00016471"/>
    </source>
</evidence>
<evidence type="ECO:0000256" key="4">
    <source>
        <dbReference type="ARBA" id="ARBA00013061"/>
    </source>
</evidence>
<dbReference type="InterPro" id="IPR036043">
    <property type="entry name" value="Phosphoglycerate_kinase_sf"/>
</dbReference>
<evidence type="ECO:0000256" key="9">
    <source>
        <dbReference type="ARBA" id="ARBA00022840"/>
    </source>
</evidence>
<feature type="binding site" evidence="10">
    <location>
        <position position="279"/>
    </location>
    <ligand>
        <name>ATP</name>
        <dbReference type="ChEBI" id="CHEBI:30616"/>
    </ligand>
</feature>
<evidence type="ECO:0000313" key="13">
    <source>
        <dbReference type="Proteomes" id="UP000177190"/>
    </source>
</evidence>
<dbReference type="PANTHER" id="PTHR11406">
    <property type="entry name" value="PHOSPHOGLYCERATE KINASE"/>
    <property type="match status" value="1"/>
</dbReference>
<dbReference type="GO" id="GO:0005829">
    <property type="term" value="C:cytosol"/>
    <property type="evidence" value="ECO:0007669"/>
    <property type="project" value="TreeGrafter"/>
</dbReference>
<evidence type="ECO:0000256" key="6">
    <source>
        <dbReference type="ARBA" id="ARBA00022679"/>
    </source>
</evidence>
<keyword evidence="8 11" id="KW-0418">Kinase</keyword>
<dbReference type="InterPro" id="IPR015824">
    <property type="entry name" value="Phosphoglycerate_kinase_N"/>
</dbReference>
<dbReference type="GO" id="GO:0006096">
    <property type="term" value="P:glycolytic process"/>
    <property type="evidence" value="ECO:0007669"/>
    <property type="project" value="InterPro"/>
</dbReference>
<comment type="catalytic activity">
    <reaction evidence="1 11">
        <text>(2R)-3-phosphoglycerate + ATP = (2R)-3-phospho-glyceroyl phosphate + ADP</text>
        <dbReference type="Rhea" id="RHEA:14801"/>
        <dbReference type="ChEBI" id="CHEBI:30616"/>
        <dbReference type="ChEBI" id="CHEBI:57604"/>
        <dbReference type="ChEBI" id="CHEBI:58272"/>
        <dbReference type="ChEBI" id="CHEBI:456216"/>
        <dbReference type="EC" id="2.7.2.3"/>
    </reaction>
</comment>
<dbReference type="PRINTS" id="PR00477">
    <property type="entry name" value="PHGLYCKINASE"/>
</dbReference>
<dbReference type="PROSITE" id="PS00111">
    <property type="entry name" value="PGLYCERATE_KINASE"/>
    <property type="match status" value="1"/>
</dbReference>
<evidence type="ECO:0000256" key="1">
    <source>
        <dbReference type="ARBA" id="ARBA00000642"/>
    </source>
</evidence>
<keyword evidence="6 11" id="KW-0808">Transferase</keyword>
<dbReference type="STRING" id="1802200.A2812_00100"/>
<dbReference type="EC" id="2.7.2.3" evidence="4 11"/>
<evidence type="ECO:0000256" key="3">
    <source>
        <dbReference type="ARBA" id="ARBA00008982"/>
    </source>
</evidence>
<dbReference type="FunFam" id="3.40.50.1260:FF:000006">
    <property type="entry name" value="Phosphoglycerate kinase"/>
    <property type="match status" value="1"/>
</dbReference>
<dbReference type="GO" id="GO:0005524">
    <property type="term" value="F:ATP binding"/>
    <property type="evidence" value="ECO:0007669"/>
    <property type="project" value="UniProtKB-KW"/>
</dbReference>
<dbReference type="GO" id="GO:0006094">
    <property type="term" value="P:gluconeogenesis"/>
    <property type="evidence" value="ECO:0007669"/>
    <property type="project" value="TreeGrafter"/>
</dbReference>
<comment type="similarity">
    <text evidence="3 11">Belongs to the phosphoglycerate kinase family.</text>
</comment>
<dbReference type="AlphaFoldDB" id="A0A1G2HK72"/>
<evidence type="ECO:0000256" key="7">
    <source>
        <dbReference type="ARBA" id="ARBA00022741"/>
    </source>
</evidence>
<proteinExistence type="inferred from homology"/>
<name>A0A1G2HK72_9BACT</name>
<dbReference type="SUPFAM" id="SSF53748">
    <property type="entry name" value="Phosphoglycerate kinase"/>
    <property type="match status" value="1"/>
</dbReference>
<keyword evidence="9 10" id="KW-0067">ATP-binding</keyword>
<dbReference type="InterPro" id="IPR001576">
    <property type="entry name" value="Phosphoglycerate_kinase"/>
</dbReference>
<dbReference type="PIRSF" id="PIRSF000724">
    <property type="entry name" value="Pgk"/>
    <property type="match status" value="1"/>
</dbReference>
<dbReference type="GO" id="GO:0043531">
    <property type="term" value="F:ADP binding"/>
    <property type="evidence" value="ECO:0007669"/>
    <property type="project" value="TreeGrafter"/>
</dbReference>
<organism evidence="12 13">
    <name type="scientific">Candidatus Staskawiczbacteria bacterium RIFCSPHIGHO2_01_FULL_36_16</name>
    <dbReference type="NCBI Taxonomy" id="1802200"/>
    <lineage>
        <taxon>Bacteria</taxon>
        <taxon>Candidatus Staskawicziibacteriota</taxon>
    </lineage>
</organism>
<dbReference type="PANTHER" id="PTHR11406:SF23">
    <property type="entry name" value="PHOSPHOGLYCERATE KINASE 1, CHLOROPLASTIC-RELATED"/>
    <property type="match status" value="1"/>
</dbReference>
<evidence type="ECO:0000256" key="2">
    <source>
        <dbReference type="ARBA" id="ARBA00004838"/>
    </source>
</evidence>
<keyword evidence="7" id="KW-0547">Nucleotide-binding</keyword>
<dbReference type="EMBL" id="MHOM01000049">
    <property type="protein sequence ID" value="OGZ62843.1"/>
    <property type="molecule type" value="Genomic_DNA"/>
</dbReference>
<gene>
    <name evidence="12" type="ORF">A2812_00100</name>
</gene>
<dbReference type="Gene3D" id="3.40.50.1260">
    <property type="entry name" value="Phosphoglycerate kinase, N-terminal domain"/>
    <property type="match status" value="3"/>
</dbReference>
<dbReference type="GO" id="GO:0004618">
    <property type="term" value="F:phosphoglycerate kinase activity"/>
    <property type="evidence" value="ECO:0007669"/>
    <property type="project" value="UniProtKB-EC"/>
</dbReference>
<reference evidence="12 13" key="1">
    <citation type="journal article" date="2016" name="Nat. Commun.">
        <title>Thousands of microbial genomes shed light on interconnected biogeochemical processes in an aquifer system.</title>
        <authorList>
            <person name="Anantharaman K."/>
            <person name="Brown C.T."/>
            <person name="Hug L.A."/>
            <person name="Sharon I."/>
            <person name="Castelle C.J."/>
            <person name="Probst A.J."/>
            <person name="Thomas B.C."/>
            <person name="Singh A."/>
            <person name="Wilkins M.J."/>
            <person name="Karaoz U."/>
            <person name="Brodie E.L."/>
            <person name="Williams K.H."/>
            <person name="Hubbard S.S."/>
            <person name="Banfield J.F."/>
        </authorList>
    </citation>
    <scope>NUCLEOTIDE SEQUENCE [LARGE SCALE GENOMIC DNA]</scope>
</reference>
<evidence type="ECO:0000256" key="11">
    <source>
        <dbReference type="RuleBase" id="RU000532"/>
    </source>
</evidence>
<feature type="binding site" evidence="10">
    <location>
        <position position="202"/>
    </location>
    <ligand>
        <name>ATP</name>
        <dbReference type="ChEBI" id="CHEBI:30616"/>
    </ligand>
</feature>
<protein>
    <recommendedName>
        <fullName evidence="5 11">Phosphoglycerate kinase</fullName>
        <ecNumber evidence="4 11">2.7.2.3</ecNumber>
    </recommendedName>
</protein>
<comment type="pathway">
    <text evidence="2">Carbohydrate degradation; glycolysis; pyruvate from D-glyceraldehyde 3-phosphate: step 2/5.</text>
</comment>
<evidence type="ECO:0000313" key="12">
    <source>
        <dbReference type="EMBL" id="OGZ62843.1"/>
    </source>
</evidence>
<dbReference type="Pfam" id="PF00162">
    <property type="entry name" value="PGK"/>
    <property type="match status" value="2"/>
</dbReference>